<dbReference type="EMBL" id="BMAV01000269">
    <property type="protein sequence ID" value="GFY37353.1"/>
    <property type="molecule type" value="Genomic_DNA"/>
</dbReference>
<dbReference type="AlphaFoldDB" id="A0A8X7BNA2"/>
<feature type="compositionally biased region" description="Basic and acidic residues" evidence="1">
    <location>
        <begin position="183"/>
        <end position="192"/>
    </location>
</feature>
<evidence type="ECO:0000313" key="3">
    <source>
        <dbReference type="EMBL" id="GFY37353.1"/>
    </source>
</evidence>
<dbReference type="Gene3D" id="3.30.420.10">
    <property type="entry name" value="Ribonuclease H-like superfamily/Ribonuclease H"/>
    <property type="match status" value="1"/>
</dbReference>
<comment type="caution">
    <text evidence="3">The sequence shown here is derived from an EMBL/GenBank/DDBJ whole genome shotgun (WGS) entry which is preliminary data.</text>
</comment>
<keyword evidence="4" id="KW-1185">Reference proteome</keyword>
<sequence>MKRVAAFQVTGVDLAGPLYLRQGFKAWIVLFTYAVYRAVHLELVTSLSSETFMQAKKIFFARRGRCSVMYSDKSYRNLKSTSFIRLGKLNVPYKRLPSAPWYDDNLKRLNLSLGRVIELYPGEDGIEKVAKLRVANGFVIRPLHRLYSLEMFASDLPSDFVIRPRPKHLDFVNRALGEKFPEPIKDSDRLKSPEVPCSEPSSSQPCARNFTAGETNTLRSANSSQTMFELVDCCTY</sequence>
<evidence type="ECO:0000313" key="4">
    <source>
        <dbReference type="Proteomes" id="UP000886998"/>
    </source>
</evidence>
<evidence type="ECO:0000259" key="2">
    <source>
        <dbReference type="Pfam" id="PF18701"/>
    </source>
</evidence>
<feature type="compositionally biased region" description="Low complexity" evidence="1">
    <location>
        <begin position="193"/>
        <end position="206"/>
    </location>
</feature>
<reference evidence="3" key="1">
    <citation type="submission" date="2020-08" db="EMBL/GenBank/DDBJ databases">
        <title>Multicomponent nature underlies the extraordinary mechanical properties of spider dragline silk.</title>
        <authorList>
            <person name="Kono N."/>
            <person name="Nakamura H."/>
            <person name="Mori M."/>
            <person name="Yoshida Y."/>
            <person name="Ohtoshi R."/>
            <person name="Malay A.D."/>
            <person name="Moran D.A.P."/>
            <person name="Tomita M."/>
            <person name="Numata K."/>
            <person name="Arakawa K."/>
        </authorList>
    </citation>
    <scope>NUCLEOTIDE SEQUENCE</scope>
</reference>
<dbReference type="OrthoDB" id="6431442at2759"/>
<dbReference type="Proteomes" id="UP000886998">
    <property type="component" value="Unassembled WGS sequence"/>
</dbReference>
<organism evidence="3 4">
    <name type="scientific">Trichonephila inaurata madagascariensis</name>
    <dbReference type="NCBI Taxonomy" id="2747483"/>
    <lineage>
        <taxon>Eukaryota</taxon>
        <taxon>Metazoa</taxon>
        <taxon>Ecdysozoa</taxon>
        <taxon>Arthropoda</taxon>
        <taxon>Chelicerata</taxon>
        <taxon>Arachnida</taxon>
        <taxon>Araneae</taxon>
        <taxon>Araneomorphae</taxon>
        <taxon>Entelegynae</taxon>
        <taxon>Araneoidea</taxon>
        <taxon>Nephilidae</taxon>
        <taxon>Trichonephila</taxon>
        <taxon>Trichonephila inaurata</taxon>
    </lineage>
</organism>
<proteinExistence type="predicted"/>
<feature type="domain" description="DUF5641" evidence="2">
    <location>
        <begin position="103"/>
        <end position="148"/>
    </location>
</feature>
<dbReference type="Pfam" id="PF18701">
    <property type="entry name" value="DUF5641"/>
    <property type="match status" value="1"/>
</dbReference>
<protein>
    <recommendedName>
        <fullName evidence="2">DUF5641 domain-containing protein</fullName>
    </recommendedName>
</protein>
<evidence type="ECO:0000256" key="1">
    <source>
        <dbReference type="SAM" id="MobiDB-lite"/>
    </source>
</evidence>
<dbReference type="PANTHER" id="PTHR47331">
    <property type="entry name" value="PHD-TYPE DOMAIN-CONTAINING PROTEIN"/>
    <property type="match status" value="1"/>
</dbReference>
<accession>A0A8X7BNA2</accession>
<dbReference type="PANTHER" id="PTHR47331:SF2">
    <property type="match status" value="1"/>
</dbReference>
<gene>
    <name evidence="3" type="primary">AVEN_53817_1</name>
    <name evidence="3" type="ORF">TNIN_317101</name>
</gene>
<name>A0A8X7BNA2_9ARAC</name>
<dbReference type="InterPro" id="IPR036397">
    <property type="entry name" value="RNaseH_sf"/>
</dbReference>
<dbReference type="InterPro" id="IPR040676">
    <property type="entry name" value="DUF5641"/>
</dbReference>
<feature type="region of interest" description="Disordered" evidence="1">
    <location>
        <begin position="183"/>
        <end position="208"/>
    </location>
</feature>
<dbReference type="GO" id="GO:0003676">
    <property type="term" value="F:nucleic acid binding"/>
    <property type="evidence" value="ECO:0007669"/>
    <property type="project" value="InterPro"/>
</dbReference>